<dbReference type="Proteomes" id="UP000198885">
    <property type="component" value="Unassembled WGS sequence"/>
</dbReference>
<name>A0A1H9WBT8_9RHOB</name>
<keyword evidence="14" id="KW-0449">Lipoprotein</keyword>
<dbReference type="GO" id="GO:0015288">
    <property type="term" value="F:porin activity"/>
    <property type="evidence" value="ECO:0007669"/>
    <property type="project" value="UniProtKB-KW"/>
</dbReference>
<evidence type="ECO:0000256" key="3">
    <source>
        <dbReference type="ARBA" id="ARBA00022448"/>
    </source>
</evidence>
<dbReference type="Pfam" id="PF02563">
    <property type="entry name" value="Poly_export"/>
    <property type="match status" value="1"/>
</dbReference>
<keyword evidence="5" id="KW-0762">Sugar transport</keyword>
<dbReference type="RefSeq" id="WP_092695339.1">
    <property type="nucleotide sequence ID" value="NZ_CBDDGO010000004.1"/>
</dbReference>
<dbReference type="InterPro" id="IPR049712">
    <property type="entry name" value="Poly_export"/>
</dbReference>
<dbReference type="GO" id="GO:0015159">
    <property type="term" value="F:polysaccharide transmembrane transporter activity"/>
    <property type="evidence" value="ECO:0007669"/>
    <property type="project" value="InterPro"/>
</dbReference>
<evidence type="ECO:0000259" key="17">
    <source>
        <dbReference type="Pfam" id="PF22461"/>
    </source>
</evidence>
<feature type="domain" description="SLBB" evidence="17">
    <location>
        <begin position="261"/>
        <end position="343"/>
    </location>
</feature>
<proteinExistence type="inferred from homology"/>
<dbReference type="OrthoDB" id="7198507at2"/>
<dbReference type="AlphaFoldDB" id="A0A1H9WBT8"/>
<keyword evidence="11" id="KW-0472">Membrane</keyword>
<evidence type="ECO:0000256" key="15">
    <source>
        <dbReference type="SAM" id="SignalP"/>
    </source>
</evidence>
<evidence type="ECO:0000256" key="8">
    <source>
        <dbReference type="ARBA" id="ARBA00023047"/>
    </source>
</evidence>
<gene>
    <name evidence="18" type="ORF">SAMN04490244_11045</name>
</gene>
<evidence type="ECO:0000256" key="5">
    <source>
        <dbReference type="ARBA" id="ARBA00022597"/>
    </source>
</evidence>
<protein>
    <submittedName>
        <fullName evidence="18">Polysaccharide export outer membrane protein</fullName>
    </submittedName>
</protein>
<keyword evidence="4" id="KW-1134">Transmembrane beta strand</keyword>
<organism evidence="18 19">
    <name type="scientific">Tranquillimonas rosea</name>
    <dbReference type="NCBI Taxonomy" id="641238"/>
    <lineage>
        <taxon>Bacteria</taxon>
        <taxon>Pseudomonadati</taxon>
        <taxon>Pseudomonadota</taxon>
        <taxon>Alphaproteobacteria</taxon>
        <taxon>Rhodobacterales</taxon>
        <taxon>Roseobacteraceae</taxon>
        <taxon>Tranquillimonas</taxon>
    </lineage>
</organism>
<dbReference type="EMBL" id="FOGU01000010">
    <property type="protein sequence ID" value="SES31370.1"/>
    <property type="molecule type" value="Genomic_DNA"/>
</dbReference>
<dbReference type="Gene3D" id="3.10.560.10">
    <property type="entry name" value="Outer membrane lipoprotein wza domain like"/>
    <property type="match status" value="2"/>
</dbReference>
<evidence type="ECO:0000256" key="4">
    <source>
        <dbReference type="ARBA" id="ARBA00022452"/>
    </source>
</evidence>
<evidence type="ECO:0000256" key="11">
    <source>
        <dbReference type="ARBA" id="ARBA00023136"/>
    </source>
</evidence>
<dbReference type="Pfam" id="PF22461">
    <property type="entry name" value="SLBB_2"/>
    <property type="match status" value="1"/>
</dbReference>
<evidence type="ECO:0000313" key="18">
    <source>
        <dbReference type="EMBL" id="SES31370.1"/>
    </source>
</evidence>
<dbReference type="GO" id="GO:0046930">
    <property type="term" value="C:pore complex"/>
    <property type="evidence" value="ECO:0007669"/>
    <property type="project" value="UniProtKB-KW"/>
</dbReference>
<evidence type="ECO:0000256" key="13">
    <source>
        <dbReference type="ARBA" id="ARBA00023237"/>
    </source>
</evidence>
<evidence type="ECO:0000313" key="19">
    <source>
        <dbReference type="Proteomes" id="UP000198885"/>
    </source>
</evidence>
<dbReference type="PROSITE" id="PS51257">
    <property type="entry name" value="PROKAR_LIPOPROTEIN"/>
    <property type="match status" value="1"/>
</dbReference>
<reference evidence="18 19" key="1">
    <citation type="submission" date="2016-10" db="EMBL/GenBank/DDBJ databases">
        <authorList>
            <person name="de Groot N.N."/>
        </authorList>
    </citation>
    <scope>NUCLEOTIDE SEQUENCE [LARGE SCALE GENOMIC DNA]</scope>
    <source>
        <strain evidence="18 19">DSM 23042</strain>
    </source>
</reference>
<evidence type="ECO:0000256" key="2">
    <source>
        <dbReference type="ARBA" id="ARBA00009450"/>
    </source>
</evidence>
<accession>A0A1H9WBT8</accession>
<keyword evidence="3" id="KW-0813">Transport</keyword>
<keyword evidence="8" id="KW-0625">Polysaccharide transport</keyword>
<comment type="similarity">
    <text evidence="2">Belongs to the BexD/CtrA/VexA family.</text>
</comment>
<dbReference type="Gene3D" id="3.30.1950.10">
    <property type="entry name" value="wza like domain"/>
    <property type="match status" value="1"/>
</dbReference>
<evidence type="ECO:0000256" key="6">
    <source>
        <dbReference type="ARBA" id="ARBA00022692"/>
    </source>
</evidence>
<dbReference type="InterPro" id="IPR054765">
    <property type="entry name" value="SLBB_dom"/>
</dbReference>
<keyword evidence="6" id="KW-0812">Transmembrane</keyword>
<dbReference type="GO" id="GO:0009279">
    <property type="term" value="C:cell outer membrane"/>
    <property type="evidence" value="ECO:0007669"/>
    <property type="project" value="UniProtKB-SubCell"/>
</dbReference>
<comment type="subcellular location">
    <subcellularLocation>
        <location evidence="1">Cell outer membrane</location>
        <topology evidence="1">Multi-pass membrane protein</topology>
    </subcellularLocation>
</comment>
<feature type="chain" id="PRO_5011537403" evidence="15">
    <location>
        <begin position="21"/>
        <end position="372"/>
    </location>
</feature>
<keyword evidence="10" id="KW-0626">Porin</keyword>
<sequence>MGPFATRAVLSSMMAATLVAAGCAKLPRGAAIESEITRPSDSQNPGFAFYRVTRDLLPAVDSWPEPNAEHAQWPIQPQGASGSIIAAGDMVNLQIWDSSDNSLLTSLEQRSVPLTDLTVSPSGRIFVPYVGDVRIAGMGPERAREAIQNQLESISPSAQVVLTVQPGRSNTVDLVSGVQSPGSYPLPDRNYSVLSLLSRGGGVPPSLRNPRVRLQRGAETYMTTVGRLYSEPRYDTVLRGGDQVIVEEDSRYFLSLGAAGKEEIVYFTKDTMTALDAISTIGGITDTRADPEGVLILREYPRSSLAAGVRGPREERVVFSIDLTDADGLFSAKNFEIQPQDVVLATESPVTLARTVVDLIGTGFGLVNRVDG</sequence>
<evidence type="ECO:0000259" key="16">
    <source>
        <dbReference type="Pfam" id="PF02563"/>
    </source>
</evidence>
<evidence type="ECO:0000256" key="9">
    <source>
        <dbReference type="ARBA" id="ARBA00023065"/>
    </source>
</evidence>
<keyword evidence="9" id="KW-0406">Ion transport</keyword>
<keyword evidence="13" id="KW-0998">Cell outer membrane</keyword>
<feature type="domain" description="Polysaccharide export protein N-terminal" evidence="16">
    <location>
        <begin position="82"/>
        <end position="164"/>
    </location>
</feature>
<dbReference type="GO" id="GO:0006811">
    <property type="term" value="P:monoatomic ion transport"/>
    <property type="evidence" value="ECO:0007669"/>
    <property type="project" value="UniProtKB-KW"/>
</dbReference>
<dbReference type="PANTHER" id="PTHR33619">
    <property type="entry name" value="POLYSACCHARIDE EXPORT PROTEIN GFCE-RELATED"/>
    <property type="match status" value="1"/>
</dbReference>
<evidence type="ECO:0000256" key="1">
    <source>
        <dbReference type="ARBA" id="ARBA00004571"/>
    </source>
</evidence>
<evidence type="ECO:0000256" key="7">
    <source>
        <dbReference type="ARBA" id="ARBA00022729"/>
    </source>
</evidence>
<feature type="signal peptide" evidence="15">
    <location>
        <begin position="1"/>
        <end position="20"/>
    </location>
</feature>
<dbReference type="InterPro" id="IPR003715">
    <property type="entry name" value="Poly_export_N"/>
</dbReference>
<keyword evidence="7 15" id="KW-0732">Signal</keyword>
<evidence type="ECO:0000256" key="10">
    <source>
        <dbReference type="ARBA" id="ARBA00023114"/>
    </source>
</evidence>
<dbReference type="PANTHER" id="PTHR33619:SF3">
    <property type="entry name" value="POLYSACCHARIDE EXPORT PROTEIN GFCE-RELATED"/>
    <property type="match status" value="1"/>
</dbReference>
<evidence type="ECO:0000256" key="12">
    <source>
        <dbReference type="ARBA" id="ARBA00023139"/>
    </source>
</evidence>
<dbReference type="STRING" id="641238.SAMN04490244_11045"/>
<keyword evidence="12" id="KW-0564">Palmitate</keyword>
<keyword evidence="19" id="KW-1185">Reference proteome</keyword>
<evidence type="ECO:0000256" key="14">
    <source>
        <dbReference type="ARBA" id="ARBA00023288"/>
    </source>
</evidence>